<accession>A0A0M3K291</accession>
<feature type="signal peptide" evidence="1">
    <location>
        <begin position="1"/>
        <end position="23"/>
    </location>
</feature>
<evidence type="ECO:0000313" key="5">
    <source>
        <dbReference type="WBParaSite" id="ASIM_0001502001-mRNA-1"/>
    </source>
</evidence>
<keyword evidence="1" id="KW-0732">Signal</keyword>
<dbReference type="SUPFAM" id="SSF56281">
    <property type="entry name" value="Metallo-hydrolase/oxidoreductase"/>
    <property type="match status" value="1"/>
</dbReference>
<evidence type="ECO:0000313" key="4">
    <source>
        <dbReference type="Proteomes" id="UP000267096"/>
    </source>
</evidence>
<evidence type="ECO:0000256" key="1">
    <source>
        <dbReference type="SAM" id="SignalP"/>
    </source>
</evidence>
<dbReference type="SMART" id="SM00849">
    <property type="entry name" value="Lactamase_B"/>
    <property type="match status" value="1"/>
</dbReference>
<gene>
    <name evidence="3" type="ORF">ASIM_LOCUS14430</name>
</gene>
<dbReference type="InterPro" id="IPR036866">
    <property type="entry name" value="RibonucZ/Hydroxyglut_hydro"/>
</dbReference>
<dbReference type="AlphaFoldDB" id="A0A0M3K291"/>
<dbReference type="WBParaSite" id="ASIM_0001502001-mRNA-1">
    <property type="protein sequence ID" value="ASIM_0001502001-mRNA-1"/>
    <property type="gene ID" value="ASIM_0001502001"/>
</dbReference>
<dbReference type="OrthoDB" id="17458at2759"/>
<dbReference type="InterPro" id="IPR001279">
    <property type="entry name" value="Metallo-B-lactamas"/>
</dbReference>
<dbReference type="PANTHER" id="PTHR42951">
    <property type="entry name" value="METALLO-BETA-LACTAMASE DOMAIN-CONTAINING"/>
    <property type="match status" value="1"/>
</dbReference>
<reference evidence="3 4" key="2">
    <citation type="submission" date="2018-11" db="EMBL/GenBank/DDBJ databases">
        <authorList>
            <consortium name="Pathogen Informatics"/>
        </authorList>
    </citation>
    <scope>NUCLEOTIDE SEQUENCE [LARGE SCALE GENOMIC DNA]</scope>
</reference>
<dbReference type="PANTHER" id="PTHR42951:SF4">
    <property type="entry name" value="ACYL-COENZYME A THIOESTERASE MBLAC2"/>
    <property type="match status" value="1"/>
</dbReference>
<reference evidence="5" key="1">
    <citation type="submission" date="2017-02" db="UniProtKB">
        <authorList>
            <consortium name="WormBaseParasite"/>
        </authorList>
    </citation>
    <scope>IDENTIFICATION</scope>
</reference>
<dbReference type="EMBL" id="UYRR01031751">
    <property type="protein sequence ID" value="VDK52377.1"/>
    <property type="molecule type" value="Genomic_DNA"/>
</dbReference>
<name>A0A0M3K291_ANISI</name>
<keyword evidence="4" id="KW-1185">Reference proteome</keyword>
<dbReference type="Gene3D" id="3.60.15.10">
    <property type="entry name" value="Ribonuclease Z/Hydroxyacylglutathione hydrolase-like"/>
    <property type="match status" value="1"/>
</dbReference>
<feature type="domain" description="Metallo-beta-lactamase" evidence="2">
    <location>
        <begin position="5"/>
        <end position="187"/>
    </location>
</feature>
<evidence type="ECO:0000313" key="3">
    <source>
        <dbReference type="EMBL" id="VDK52377.1"/>
    </source>
</evidence>
<organism evidence="5">
    <name type="scientific">Anisakis simplex</name>
    <name type="common">Herring worm</name>
    <dbReference type="NCBI Taxonomy" id="6269"/>
    <lineage>
        <taxon>Eukaryota</taxon>
        <taxon>Metazoa</taxon>
        <taxon>Ecdysozoa</taxon>
        <taxon>Nematoda</taxon>
        <taxon>Chromadorea</taxon>
        <taxon>Rhabditida</taxon>
        <taxon>Spirurina</taxon>
        <taxon>Ascaridomorpha</taxon>
        <taxon>Ascaridoidea</taxon>
        <taxon>Anisakidae</taxon>
        <taxon>Anisakis</taxon>
        <taxon>Anisakis simplex complex</taxon>
    </lineage>
</organism>
<protein>
    <submittedName>
        <fullName evidence="5">Lactamase_B domain-containing protein</fullName>
    </submittedName>
</protein>
<sequence>MFTLRKILTVITSLLIDTGCGSGDLNQFIRSSRIIGDKQKLIVINTHNHPEQTGGNWSFSTTGKFGLSHNVECLCASSADENYTKLRDTQYDWQVKVYKLTRWIANEEIILLGDSNDLKNVVKVIHSPGHTPDSIILWYQYDNRVFIGDIFYQFSDILLIYDWSNIKDYERSVRSLVNFIAQQEEGHTRTLRYSSAKSECDNRCSPTLKNFHRFLLTILAGVQSGIELRIDEYEGSRYETRDKDEQIAKRQSYAIFMHIANTKNDAAWRYNQITAGYDM</sequence>
<dbReference type="Proteomes" id="UP000267096">
    <property type="component" value="Unassembled WGS sequence"/>
</dbReference>
<dbReference type="Pfam" id="PF00753">
    <property type="entry name" value="Lactamase_B"/>
    <property type="match status" value="1"/>
</dbReference>
<proteinExistence type="predicted"/>
<dbReference type="InterPro" id="IPR050855">
    <property type="entry name" value="NDM-1-like"/>
</dbReference>
<evidence type="ECO:0000259" key="2">
    <source>
        <dbReference type="SMART" id="SM00849"/>
    </source>
</evidence>
<feature type="chain" id="PRO_5043121166" evidence="1">
    <location>
        <begin position="24"/>
        <end position="279"/>
    </location>
</feature>